<organism evidence="4 5">
    <name type="scientific">Tardiphaga robiniae</name>
    <dbReference type="NCBI Taxonomy" id="943830"/>
    <lineage>
        <taxon>Bacteria</taxon>
        <taxon>Pseudomonadati</taxon>
        <taxon>Pseudomonadota</taxon>
        <taxon>Alphaproteobacteria</taxon>
        <taxon>Hyphomicrobiales</taxon>
        <taxon>Nitrobacteraceae</taxon>
        <taxon>Tardiphaga</taxon>
    </lineage>
</organism>
<dbReference type="PANTHER" id="PTHR36919:SF2">
    <property type="entry name" value="BLL6627 PROTEIN"/>
    <property type="match status" value="1"/>
</dbReference>
<feature type="region of interest" description="Disordered" evidence="1">
    <location>
        <begin position="172"/>
        <end position="216"/>
    </location>
</feature>
<keyword evidence="5" id="KW-1185">Reference proteome</keyword>
<dbReference type="InterPro" id="IPR019223">
    <property type="entry name" value="DUF2147"/>
</dbReference>
<dbReference type="EMBL" id="LVYV01000034">
    <property type="protein sequence ID" value="KZD21846.1"/>
    <property type="molecule type" value="Genomic_DNA"/>
</dbReference>
<accession>A0A163Y604</accession>
<dbReference type="Proteomes" id="UP000076574">
    <property type="component" value="Unassembled WGS sequence"/>
</dbReference>
<feature type="chain" id="PRO_5007847809" description="DUF2147 domain-containing protein" evidence="2">
    <location>
        <begin position="34"/>
        <end position="236"/>
    </location>
</feature>
<evidence type="ECO:0000259" key="3">
    <source>
        <dbReference type="Pfam" id="PF09917"/>
    </source>
</evidence>
<sequence length="236" mass="23979">MLQRPRITTRTLTYCGILFSAGLFSAGLAPAFAADPTGDWKVEDGVAHIRVAECGGSMWGAVAWEKTPGGIDKNNPDAAKKARPTLGIVTLLDMKKNAANDKWAGQVYNAKDGKFYKSTIKLGDTADELEIEGCVLGFLCGGQTWTRVGPSIPSSPSNLTAKGALPKAGAATSGKMAPAATPTASAAAPKAAPAPAAGAPKATAPAGQKTAAATAPGQPADIGDICLLPEINKVTH</sequence>
<keyword evidence="2" id="KW-0732">Signal</keyword>
<reference evidence="4 5" key="1">
    <citation type="submission" date="2016-03" db="EMBL/GenBank/DDBJ databases">
        <title>Microsymbionts genomes from the relict species Vavilovia formosa (Stev.) Fed.</title>
        <authorList>
            <person name="Kopat V."/>
            <person name="Chirak E."/>
            <person name="Kimeklis A."/>
            <person name="Andronov E."/>
        </authorList>
    </citation>
    <scope>NUCLEOTIDE SEQUENCE [LARGE SCALE GENOMIC DNA]</scope>
    <source>
        <strain evidence="4 5">Vaf07</strain>
    </source>
</reference>
<feature type="domain" description="DUF2147" evidence="3">
    <location>
        <begin position="38"/>
        <end position="147"/>
    </location>
</feature>
<dbReference type="PANTHER" id="PTHR36919">
    <property type="entry name" value="BLR1215 PROTEIN"/>
    <property type="match status" value="1"/>
</dbReference>
<dbReference type="Gene3D" id="2.40.128.520">
    <property type="match status" value="1"/>
</dbReference>
<evidence type="ECO:0000256" key="1">
    <source>
        <dbReference type="SAM" id="MobiDB-lite"/>
    </source>
</evidence>
<dbReference type="Pfam" id="PF09917">
    <property type="entry name" value="DUF2147"/>
    <property type="match status" value="1"/>
</dbReference>
<comment type="caution">
    <text evidence="4">The sequence shown here is derived from an EMBL/GenBank/DDBJ whole genome shotgun (WGS) entry which is preliminary data.</text>
</comment>
<name>A0A163Y604_9BRAD</name>
<evidence type="ECO:0000256" key="2">
    <source>
        <dbReference type="SAM" id="SignalP"/>
    </source>
</evidence>
<protein>
    <recommendedName>
        <fullName evidence="3">DUF2147 domain-containing protein</fullName>
    </recommendedName>
</protein>
<evidence type="ECO:0000313" key="4">
    <source>
        <dbReference type="EMBL" id="KZD21846.1"/>
    </source>
</evidence>
<gene>
    <name evidence="4" type="ORF">A4A58_12070</name>
</gene>
<evidence type="ECO:0000313" key="5">
    <source>
        <dbReference type="Proteomes" id="UP000076574"/>
    </source>
</evidence>
<dbReference type="OrthoDB" id="9811671at2"/>
<dbReference type="AlphaFoldDB" id="A0A163Y604"/>
<feature type="signal peptide" evidence="2">
    <location>
        <begin position="1"/>
        <end position="33"/>
    </location>
</feature>
<proteinExistence type="predicted"/>
<feature type="compositionally biased region" description="Low complexity" evidence="1">
    <location>
        <begin position="177"/>
        <end position="216"/>
    </location>
</feature>
<dbReference type="RefSeq" id="WP_068735868.1">
    <property type="nucleotide sequence ID" value="NZ_LVYV01000034.1"/>
</dbReference>